<dbReference type="Gene3D" id="2.20.70.10">
    <property type="match status" value="1"/>
</dbReference>
<feature type="compositionally biased region" description="Acidic residues" evidence="1">
    <location>
        <begin position="1070"/>
        <end position="1081"/>
    </location>
</feature>
<feature type="compositionally biased region" description="Low complexity" evidence="1">
    <location>
        <begin position="76"/>
        <end position="91"/>
    </location>
</feature>
<feature type="compositionally biased region" description="Polar residues" evidence="1">
    <location>
        <begin position="425"/>
        <end position="452"/>
    </location>
</feature>
<comment type="caution">
    <text evidence="2">The sequence shown here is derived from an EMBL/GenBank/DDBJ whole genome shotgun (WGS) entry which is preliminary data.</text>
</comment>
<feature type="compositionally biased region" description="Pro residues" evidence="1">
    <location>
        <begin position="59"/>
        <end position="68"/>
    </location>
</feature>
<feature type="region of interest" description="Disordered" evidence="1">
    <location>
        <begin position="508"/>
        <end position="570"/>
    </location>
</feature>
<feature type="compositionally biased region" description="Low complexity" evidence="1">
    <location>
        <begin position="217"/>
        <end position="228"/>
    </location>
</feature>
<feature type="region of interest" description="Disordered" evidence="1">
    <location>
        <begin position="1298"/>
        <end position="1332"/>
    </location>
</feature>
<reference evidence="2" key="2">
    <citation type="journal article" date="2019" name="IMA Fungus">
        <title>Genome sequencing and comparison of five Tilletia species to identify candidate genes for the detection of regulated species infecting wheat.</title>
        <authorList>
            <person name="Nguyen H.D.T."/>
            <person name="Sultana T."/>
            <person name="Kesanakurti P."/>
            <person name="Hambleton S."/>
        </authorList>
    </citation>
    <scope>NUCLEOTIDE SEQUENCE</scope>
    <source>
        <strain evidence="2">DAOMC 236416</strain>
    </source>
</reference>
<feature type="compositionally biased region" description="Polar residues" evidence="1">
    <location>
        <begin position="198"/>
        <end position="208"/>
    </location>
</feature>
<evidence type="ECO:0000313" key="2">
    <source>
        <dbReference type="EMBL" id="KAE8249645.1"/>
    </source>
</evidence>
<feature type="region of interest" description="Disordered" evidence="1">
    <location>
        <begin position="734"/>
        <end position="924"/>
    </location>
</feature>
<feature type="compositionally biased region" description="Low complexity" evidence="1">
    <location>
        <begin position="904"/>
        <end position="924"/>
    </location>
</feature>
<feature type="region of interest" description="Disordered" evidence="1">
    <location>
        <begin position="1"/>
        <end position="128"/>
    </location>
</feature>
<feature type="compositionally biased region" description="Gly residues" evidence="1">
    <location>
        <begin position="770"/>
        <end position="793"/>
    </location>
</feature>
<feature type="compositionally biased region" description="Low complexity" evidence="1">
    <location>
        <begin position="36"/>
        <end position="46"/>
    </location>
</feature>
<feature type="region of interest" description="Disordered" evidence="1">
    <location>
        <begin position="198"/>
        <end position="239"/>
    </location>
</feature>
<feature type="compositionally biased region" description="Low complexity" evidence="1">
    <location>
        <begin position="818"/>
        <end position="857"/>
    </location>
</feature>
<feature type="compositionally biased region" description="Gly residues" evidence="1">
    <location>
        <begin position="1205"/>
        <end position="1218"/>
    </location>
</feature>
<dbReference type="PROSITE" id="PS50020">
    <property type="entry name" value="WW_DOMAIN_2"/>
    <property type="match status" value="1"/>
</dbReference>
<accession>A0A177T703</accession>
<evidence type="ECO:0000313" key="3">
    <source>
        <dbReference type="Proteomes" id="UP000077521"/>
    </source>
</evidence>
<feature type="region of interest" description="Disordered" evidence="1">
    <location>
        <begin position="254"/>
        <end position="280"/>
    </location>
</feature>
<dbReference type="PROSITE" id="PS01159">
    <property type="entry name" value="WW_DOMAIN_1"/>
    <property type="match status" value="1"/>
</dbReference>
<feature type="compositionally biased region" description="Low complexity" evidence="1">
    <location>
        <begin position="254"/>
        <end position="274"/>
    </location>
</feature>
<feature type="region of interest" description="Disordered" evidence="1">
    <location>
        <begin position="144"/>
        <end position="173"/>
    </location>
</feature>
<feature type="compositionally biased region" description="Low complexity" evidence="1">
    <location>
        <begin position="1026"/>
        <end position="1038"/>
    </location>
</feature>
<feature type="compositionally biased region" description="Polar residues" evidence="1">
    <location>
        <begin position="1162"/>
        <end position="1173"/>
    </location>
</feature>
<evidence type="ECO:0000256" key="1">
    <source>
        <dbReference type="SAM" id="MobiDB-lite"/>
    </source>
</evidence>
<dbReference type="InterPro" id="IPR001202">
    <property type="entry name" value="WW_dom"/>
</dbReference>
<protein>
    <submittedName>
        <fullName evidence="2">Uncharacterized protein</fullName>
    </submittedName>
</protein>
<feature type="compositionally biased region" description="Low complexity" evidence="1">
    <location>
        <begin position="1174"/>
        <end position="1184"/>
    </location>
</feature>
<feature type="region of interest" description="Disordered" evidence="1">
    <location>
        <begin position="967"/>
        <end position="1013"/>
    </location>
</feature>
<organism evidence="2 3">
    <name type="scientific">Tilletia indica</name>
    <dbReference type="NCBI Taxonomy" id="43049"/>
    <lineage>
        <taxon>Eukaryota</taxon>
        <taxon>Fungi</taxon>
        <taxon>Dikarya</taxon>
        <taxon>Basidiomycota</taxon>
        <taxon>Ustilaginomycotina</taxon>
        <taxon>Exobasidiomycetes</taxon>
        <taxon>Tilletiales</taxon>
        <taxon>Tilletiaceae</taxon>
        <taxon>Tilletia</taxon>
    </lineage>
</organism>
<feature type="region of interest" description="Disordered" evidence="1">
    <location>
        <begin position="385"/>
        <end position="478"/>
    </location>
</feature>
<keyword evidence="3" id="KW-1185">Reference proteome</keyword>
<dbReference type="Proteomes" id="UP000077521">
    <property type="component" value="Unassembled WGS sequence"/>
</dbReference>
<dbReference type="SMART" id="SM00456">
    <property type="entry name" value="WW"/>
    <property type="match status" value="2"/>
</dbReference>
<sequence length="1332" mass="135048">MSTRNISKDSPPLVYINPRPPAPIPHQHMPTYSPRSSSHGHGTSGSISGGIILGSGRESPPPATPLSPRPCVSRKASANRIIADNNNSSSNILGLGNTASTSSFPPGARPTHQSAQHRRSLSSAVSMTSFPVVKDRDVMTTFGTAPRSQQAGGTGLPAQSHNNSTPASASQNRSAIFTHSRANKTLDDAAAAVLSAAFSPSRSSNHGHATTADAKLTPSTPTPTARTQPPTPASQNSRRAATYGIASGANLLGSSAMSDSHHNSSNHLHHSTSSLMGSPSTKKITLANQWAATQELKEWGSNFWVVISDPSTGHSFFANPHTGECKWEVPTGTFVLPPNPDGQWMEFFDEQHDLPYFFHSGQNRSQWERPPGFVIPLTTIQEVNMGRPFGGPAGAKRTPRVSISSDGGRPALGFVEEGGPATASAADNSGTSAEKGTNSMDAGSSPGRTSITFAEPSKAEKRKSIQPPPPTQKPSIDQVLAYRRSISLGKSELLARALASNGIGIGAPYGSSEKQSSDPTSILNSPGTNEAKLAGGGGGGSSHQRRESESGENNMTPSPTPPSSPPRMSISSHTTIRKVLGPKLLSDEMEHISDIPTPLSQISENQREYGGGGRPYVPPPKAASAVTEKDRDDTASISSAGTDFMMHLASGRLFGSQSAHGHHKTNSGASGYTVSGPGGGAGGGAVNGGGNGSIRDSVASSFSRSSSALGGANAGGFAPIAEENGTTGIIVKVTRPSTSTDGASLASKSGRWTPEFGGSVSSWRRDVSWGEGGSSDGGTGGSAGAGGGAGGGPVLRERESLRNMRSPPSSGRTAAVVSAQASQNGNGGSSSMNPAVALVSASSSSSSLAAFQSPQSSGESMNGAGVGTSLLSPPQMNGMGNQAQSWDSGVGSGSGIQPQGAGATTWSTSSWRTNSGASAGMSASAAAAAAAASARGSSPASSHSWHHSSSVGGSAFKSGLSRFGGGGGVSTPSSSFYHSSNGGGMEDASYESGPRSLGHGIGNVTASPTPVKSPKLFNALRFKLRNASSSSSSHAHNSPGSATNHSTRERSFELQGVMHIADRNPSSKVDEDDNAPAETPEEAYNRRRLHSFQHRGGPGGSSTASSVVAAAATSGGGGGPHAIPSRSGSLGAMSLHPANASSMGSTPPPPLPQLSTVLSPTMTNTPNLSFSPHSLTSPSLGSDSSHQHNGGNGAPSSTGVLAGSYGLGVGLPNGNGGADGKDGSSNGGMMPMKREPFRPSGVTDVVLHSRHTSPMGSPFEADPPGGAAGARTKDPQVSAFDAMLKGYTGTESQVIKRVKASVETGSSHGHGSLGGDSSPPPPPPPHVGRKWF</sequence>
<feature type="region of interest" description="Disordered" evidence="1">
    <location>
        <begin position="1026"/>
        <end position="1277"/>
    </location>
</feature>
<proteinExistence type="predicted"/>
<reference evidence="2" key="1">
    <citation type="submission" date="2016-04" db="EMBL/GenBank/DDBJ databases">
        <authorList>
            <person name="Nguyen H.D."/>
            <person name="Samba Siva P."/>
            <person name="Cullis J."/>
            <person name="Levesque C.A."/>
            <person name="Hambleton S."/>
        </authorList>
    </citation>
    <scope>NUCLEOTIDE SEQUENCE</scope>
    <source>
        <strain evidence="2">DAOMC 236416</strain>
    </source>
</reference>
<feature type="compositionally biased region" description="Polar residues" evidence="1">
    <location>
        <begin position="869"/>
        <end position="887"/>
    </location>
</feature>
<feature type="compositionally biased region" description="Low complexity" evidence="1">
    <location>
        <begin position="1101"/>
        <end position="1113"/>
    </location>
</feature>
<feature type="region of interest" description="Disordered" evidence="1">
    <location>
        <begin position="599"/>
        <end position="636"/>
    </location>
</feature>
<dbReference type="EMBL" id="LWDF02000376">
    <property type="protein sequence ID" value="KAE8249645.1"/>
    <property type="molecule type" value="Genomic_DNA"/>
</dbReference>
<feature type="compositionally biased region" description="Polar residues" evidence="1">
    <location>
        <begin position="512"/>
        <end position="528"/>
    </location>
</feature>
<name>A0A177T703_9BASI</name>
<gene>
    <name evidence="2" type="ORF">A4X13_0g5128</name>
</gene>
<feature type="region of interest" description="Disordered" evidence="1">
    <location>
        <begin position="655"/>
        <end position="676"/>
    </location>
</feature>